<comment type="similarity">
    <text evidence="1 5">Belongs to the glycosyl hydrolase 1 family.</text>
</comment>
<evidence type="ECO:0000313" key="7">
    <source>
        <dbReference type="Proteomes" id="UP001419268"/>
    </source>
</evidence>
<reference evidence="6 7" key="1">
    <citation type="submission" date="2024-01" db="EMBL/GenBank/DDBJ databases">
        <title>Genome assemblies of Stephania.</title>
        <authorList>
            <person name="Yang L."/>
        </authorList>
    </citation>
    <scope>NUCLEOTIDE SEQUENCE [LARGE SCALE GENOMIC DNA]</scope>
    <source>
        <strain evidence="6">JXDWG</strain>
        <tissue evidence="6">Leaf</tissue>
    </source>
</reference>
<dbReference type="InterPro" id="IPR001360">
    <property type="entry name" value="Glyco_hydro_1"/>
</dbReference>
<comment type="caution">
    <text evidence="6">The sequence shown here is derived from an EMBL/GenBank/DDBJ whole genome shotgun (WGS) entry which is preliminary data.</text>
</comment>
<keyword evidence="7" id="KW-1185">Reference proteome</keyword>
<dbReference type="PRINTS" id="PR00131">
    <property type="entry name" value="GLHYDRLASE1"/>
</dbReference>
<proteinExistence type="inferred from homology"/>
<dbReference type="Proteomes" id="UP001419268">
    <property type="component" value="Unassembled WGS sequence"/>
</dbReference>
<dbReference type="InterPro" id="IPR033132">
    <property type="entry name" value="GH_1_N_CS"/>
</dbReference>
<dbReference type="Pfam" id="PF00232">
    <property type="entry name" value="Glyco_hydro_1"/>
    <property type="match status" value="1"/>
</dbReference>
<accession>A0AAP0PDT3</accession>
<dbReference type="EMBL" id="JBBNAG010000004">
    <property type="protein sequence ID" value="KAK9139344.1"/>
    <property type="molecule type" value="Genomic_DNA"/>
</dbReference>
<evidence type="ECO:0000256" key="1">
    <source>
        <dbReference type="ARBA" id="ARBA00010838"/>
    </source>
</evidence>
<dbReference type="InterPro" id="IPR017853">
    <property type="entry name" value="GH"/>
</dbReference>
<gene>
    <name evidence="6" type="ORF">Scep_009025</name>
</gene>
<keyword evidence="2" id="KW-0732">Signal</keyword>
<dbReference type="PANTHER" id="PTHR10353:SF29">
    <property type="entry name" value="BETA-GLUCOSIDASE 11"/>
    <property type="match status" value="1"/>
</dbReference>
<protein>
    <recommendedName>
        <fullName evidence="8">Beta-glucosidase 11-like</fullName>
    </recommendedName>
</protein>
<evidence type="ECO:0008006" key="8">
    <source>
        <dbReference type="Google" id="ProtNLM"/>
    </source>
</evidence>
<dbReference type="PANTHER" id="PTHR10353">
    <property type="entry name" value="GLYCOSYL HYDROLASE"/>
    <property type="match status" value="1"/>
</dbReference>
<dbReference type="FunFam" id="3.20.20.80:FF:000069">
    <property type="entry name" value="Beta-glucosidase 1"/>
    <property type="match status" value="1"/>
</dbReference>
<keyword evidence="3" id="KW-0378">Hydrolase</keyword>
<dbReference type="Gene3D" id="3.20.20.80">
    <property type="entry name" value="Glycosidases"/>
    <property type="match status" value="1"/>
</dbReference>
<keyword evidence="4" id="KW-0325">Glycoprotein</keyword>
<evidence type="ECO:0000256" key="3">
    <source>
        <dbReference type="ARBA" id="ARBA00022801"/>
    </source>
</evidence>
<dbReference type="AlphaFoldDB" id="A0AAP0PDT3"/>
<evidence type="ECO:0000256" key="4">
    <source>
        <dbReference type="ARBA" id="ARBA00023180"/>
    </source>
</evidence>
<organism evidence="6 7">
    <name type="scientific">Stephania cephalantha</name>
    <dbReference type="NCBI Taxonomy" id="152367"/>
    <lineage>
        <taxon>Eukaryota</taxon>
        <taxon>Viridiplantae</taxon>
        <taxon>Streptophyta</taxon>
        <taxon>Embryophyta</taxon>
        <taxon>Tracheophyta</taxon>
        <taxon>Spermatophyta</taxon>
        <taxon>Magnoliopsida</taxon>
        <taxon>Ranunculales</taxon>
        <taxon>Menispermaceae</taxon>
        <taxon>Menispermoideae</taxon>
        <taxon>Cissampelideae</taxon>
        <taxon>Stephania</taxon>
    </lineage>
</organism>
<sequence length="521" mass="59412">MDRLFFDSILLIFVLNLCFALMGLGLTTQKLSRDDFPPKPHFVFGSGTSAFQVEGAEAEDGRTPSIWDGVAQSVKNERGVDCCDGYHKYKEDVQLMVATGLEAYRFSISWSRLIPNGRGSVNPKGLQFYNNFINELVSNGIQPHATLIHYDLPQALEDEYGGWLNGKIVKDFTAYADVCFREFGDRVSYWVTINEANVYALGAYDLGIFPPRRCSAPFGISCKAGNSSTEPYIVAHNALLAHASAARLYKRKYQLTQQGFIGFNIFMYRFVPFTNATKDAIATQRAYDFYVGWFMDPLVFGDYPDVVKRNAGTRIPSFTPEESKLVKGSWDFFGLNHYNTLYVRDDLDRLKMKQRDFSMDMAVKLILDWDGVPPGEFPIDPYGTRICLEYIKQHYGNPPVFIHENGQKTFRNASLNDASRMKYLESYIGSMLEAMRNGSNTKGYFTWSFMDLFELFGGYESSYGLYYVDLDNPNLTRYPKLSAHWYSSFLKGGRTNPREMAVVEKDSFLHSKTSYASYFDQ</sequence>
<evidence type="ECO:0000256" key="5">
    <source>
        <dbReference type="RuleBase" id="RU003690"/>
    </source>
</evidence>
<name>A0AAP0PDT3_9MAGN</name>
<dbReference type="GO" id="GO:0008422">
    <property type="term" value="F:beta-glucosidase activity"/>
    <property type="evidence" value="ECO:0007669"/>
    <property type="project" value="TreeGrafter"/>
</dbReference>
<dbReference type="SUPFAM" id="SSF51445">
    <property type="entry name" value="(Trans)glycosidases"/>
    <property type="match status" value="1"/>
</dbReference>
<evidence type="ECO:0000313" key="6">
    <source>
        <dbReference type="EMBL" id="KAK9139344.1"/>
    </source>
</evidence>
<dbReference type="PROSITE" id="PS00653">
    <property type="entry name" value="GLYCOSYL_HYDROL_F1_2"/>
    <property type="match status" value="1"/>
</dbReference>
<dbReference type="GO" id="GO:0005975">
    <property type="term" value="P:carbohydrate metabolic process"/>
    <property type="evidence" value="ECO:0007669"/>
    <property type="project" value="InterPro"/>
</dbReference>
<evidence type="ECO:0000256" key="2">
    <source>
        <dbReference type="ARBA" id="ARBA00022729"/>
    </source>
</evidence>